<dbReference type="RefSeq" id="WP_200090925.1">
    <property type="nucleotide sequence ID" value="NZ_JADVKH010000004.1"/>
</dbReference>
<evidence type="ECO:0000313" key="1">
    <source>
        <dbReference type="EMBL" id="MBJ9686049.1"/>
    </source>
</evidence>
<dbReference type="Proteomes" id="UP000808215">
    <property type="component" value="Unassembled WGS sequence"/>
</dbReference>
<organism evidence="1 2">
    <name type="scientific">Burkholderia vietnamiensis</name>
    <dbReference type="NCBI Taxonomy" id="60552"/>
    <lineage>
        <taxon>Bacteria</taxon>
        <taxon>Pseudomonadati</taxon>
        <taxon>Pseudomonadota</taxon>
        <taxon>Betaproteobacteria</taxon>
        <taxon>Burkholderiales</taxon>
        <taxon>Burkholderiaceae</taxon>
        <taxon>Burkholderia</taxon>
        <taxon>Burkholderia cepacia complex</taxon>
    </lineage>
</organism>
<dbReference type="EMBL" id="JADVKH010000004">
    <property type="protein sequence ID" value="MBJ9686049.1"/>
    <property type="molecule type" value="Genomic_DNA"/>
</dbReference>
<comment type="caution">
    <text evidence="1">The sequence shown here is derived from an EMBL/GenBank/DDBJ whole genome shotgun (WGS) entry which is preliminary data.</text>
</comment>
<gene>
    <name evidence="1" type="ORF">I5589_03035</name>
</gene>
<accession>A0ABS1APH1</accession>
<protein>
    <submittedName>
        <fullName evidence="1">Uncharacterized protein</fullName>
    </submittedName>
</protein>
<sequence>MSIQSYDIQIPAGGAQTIEAGGQIFDFLSSGSAFDQIQVLPEFQQGNVTLKLGQGFDAGKVVNRWFVKNPGTTAINGTVVLSTAGFRNFRITGDVNVLDGGKSRTLAQSAFCGNGVQDAVAAQFSRVQLWNPAGSGVRAVVESLSIHVPAGLTAAAYFATAQLATLEEAGQSKLANGAPAKCSIYMDTTATAPTFPLLTQVAAQANSTTPFQPKEPFIVPPGYGLELWSSTLNAMLGVNFEWYEEANT</sequence>
<name>A0ABS1APH1_BURVI</name>
<proteinExistence type="predicted"/>
<keyword evidence="2" id="KW-1185">Reference proteome</keyword>
<evidence type="ECO:0000313" key="2">
    <source>
        <dbReference type="Proteomes" id="UP000808215"/>
    </source>
</evidence>
<reference evidence="1 2" key="1">
    <citation type="submission" date="2020-11" db="EMBL/GenBank/DDBJ databases">
        <title>Enhanced detection system for hospital associated transmission using whole genome sequencing surveillance.</title>
        <authorList>
            <person name="Harrison L.H."/>
            <person name="Van Tyne D."/>
            <person name="Marsh J.W."/>
            <person name="Griffith M.P."/>
            <person name="Snyder D.J."/>
            <person name="Cooper V.S."/>
            <person name="Mustapha M."/>
        </authorList>
    </citation>
    <scope>NUCLEOTIDE SEQUENCE [LARGE SCALE GENOMIC DNA]</scope>
    <source>
        <strain evidence="1 2">BC00020</strain>
    </source>
</reference>